<feature type="domain" description="General stress protein FMN-binding split barrel" evidence="1">
    <location>
        <begin position="6"/>
        <end position="150"/>
    </location>
</feature>
<accession>A0AAC9NIG2</accession>
<proteinExistence type="predicted"/>
<evidence type="ECO:0000313" key="2">
    <source>
        <dbReference type="EMBL" id="APC00764.1"/>
    </source>
</evidence>
<dbReference type="Gene3D" id="2.30.110.10">
    <property type="entry name" value="Electron Transport, Fmn-binding Protein, Chain A"/>
    <property type="match status" value="1"/>
</dbReference>
<evidence type="ECO:0000313" key="3">
    <source>
        <dbReference type="Proteomes" id="UP000182060"/>
    </source>
</evidence>
<sequence>MDKTASKNLYDLLSDFDNAMLVTHGAKDIHARPMAIARLDIDMCTAYLLTDINSVKVDEINANHHALLTFQGARKYASVSGELTVVHDRELIQKMWKEAWTVWFPLGKTDPSIALLKFTAHEGEYWDNAGVQALKFIYSAAKAYIAGERPKMNKEQHDTVILKSAE</sequence>
<dbReference type="RefSeq" id="WP_071538933.1">
    <property type="nucleotide sequence ID" value="NZ_CP015016.1"/>
</dbReference>
<dbReference type="SUPFAM" id="SSF50475">
    <property type="entry name" value="FMN-binding split barrel"/>
    <property type="match status" value="1"/>
</dbReference>
<name>A0AAC9NIG2_9BURK</name>
<evidence type="ECO:0000259" key="1">
    <source>
        <dbReference type="Pfam" id="PF16242"/>
    </source>
</evidence>
<dbReference type="AlphaFoldDB" id="A0AAC9NIG2"/>
<organism evidence="2 3">
    <name type="scientific">Polynucleobacter asymbioticus</name>
    <dbReference type="NCBI Taxonomy" id="576611"/>
    <lineage>
        <taxon>Bacteria</taxon>
        <taxon>Pseudomonadati</taxon>
        <taxon>Pseudomonadota</taxon>
        <taxon>Betaproteobacteria</taxon>
        <taxon>Burkholderiales</taxon>
        <taxon>Burkholderiaceae</taxon>
        <taxon>Polynucleobacter</taxon>
    </lineage>
</organism>
<dbReference type="EMBL" id="CP015017">
    <property type="protein sequence ID" value="APC00764.1"/>
    <property type="molecule type" value="Genomic_DNA"/>
</dbReference>
<dbReference type="InterPro" id="IPR038725">
    <property type="entry name" value="YdaG_split_barrel_FMN-bd"/>
</dbReference>
<dbReference type="PANTHER" id="PTHR34818">
    <property type="entry name" value="PROTEIN BLI-3"/>
    <property type="match status" value="1"/>
</dbReference>
<gene>
    <name evidence="2" type="ORF">AOC25_03535</name>
</gene>
<dbReference type="PANTHER" id="PTHR34818:SF1">
    <property type="entry name" value="PROTEIN BLI-3"/>
    <property type="match status" value="1"/>
</dbReference>
<dbReference type="Pfam" id="PF16242">
    <property type="entry name" value="Pyrid_ox_like"/>
    <property type="match status" value="1"/>
</dbReference>
<reference evidence="2" key="1">
    <citation type="journal article" date="2017" name="Appl. Environ. Microbiol.">
        <title>Microdiversification of a pelagic Polynucleobacter species is mainly driven by acquisition of genomic islands from a partially interspecific gene pool.</title>
        <authorList>
            <person name="Hoetzinger M."/>
            <person name="Hahn M.W."/>
            <person name="Jezberova J."/>
            <person name="Schmidt J."/>
            <person name="Koll U."/>
        </authorList>
    </citation>
    <scope>NUCLEOTIDE SEQUENCE</scope>
    <source>
        <strain evidence="2">MWH-RechtKol4</strain>
    </source>
</reference>
<dbReference type="InterPro" id="IPR052917">
    <property type="entry name" value="Stress-Dev_Protein"/>
</dbReference>
<dbReference type="Proteomes" id="UP000182060">
    <property type="component" value="Chromosome"/>
</dbReference>
<protein>
    <recommendedName>
        <fullName evidence="1">General stress protein FMN-binding split barrel domain-containing protein</fullName>
    </recommendedName>
</protein>
<dbReference type="InterPro" id="IPR012349">
    <property type="entry name" value="Split_barrel_FMN-bd"/>
</dbReference>